<keyword evidence="4 6" id="KW-1133">Transmembrane helix</keyword>
<dbReference type="RefSeq" id="WP_113821788.1">
    <property type="nucleotide sequence ID" value="NZ_QOCE01000005.1"/>
</dbReference>
<dbReference type="InterPro" id="IPR045214">
    <property type="entry name" value="Surf1/Surf4"/>
</dbReference>
<dbReference type="PANTHER" id="PTHR23427:SF2">
    <property type="entry name" value="SURFEIT LOCUS PROTEIN 1"/>
    <property type="match status" value="1"/>
</dbReference>
<dbReference type="PROSITE" id="PS50895">
    <property type="entry name" value="SURF1"/>
    <property type="match status" value="1"/>
</dbReference>
<dbReference type="InterPro" id="IPR002994">
    <property type="entry name" value="Surf1/Shy1"/>
</dbReference>
<proteinExistence type="inferred from homology"/>
<keyword evidence="6" id="KW-1003">Cell membrane</keyword>
<dbReference type="AlphaFoldDB" id="A0A366X7V9"/>
<reference evidence="7 8" key="1">
    <citation type="submission" date="2018-07" db="EMBL/GenBank/DDBJ databases">
        <title>Modular assembly of carbohydrate-degrading microbial communities in the ocean.</title>
        <authorList>
            <person name="Enke T.N."/>
            <person name="Datta M.S."/>
            <person name="Schwartzman J.A."/>
            <person name="Cermak N."/>
            <person name="Schmitz D.A."/>
            <person name="Barrere J."/>
            <person name="Cordero O.X."/>
        </authorList>
    </citation>
    <scope>NUCLEOTIDE SEQUENCE [LARGE SCALE GENOMIC DNA]</scope>
    <source>
        <strain evidence="7 8">C3M10</strain>
    </source>
</reference>
<sequence>MGRVLFTLIFGLTGLAILVSLGMWQLQRLTWKEGVLADIEARISADPVSVPLGPDPISDRYLPVHLTGEMLEGEVHVLVSVKQVGPGYRILAPFVTQDQTLLVDRGFVALEDKDTPRQIGEMEIIGNLHWPDEIDEYTPDPDIDANIWFARDLNVVPAVLGTEPILVIAKSKTDPNVTPLPVDTNGIPNDHLQYVVTWFGLALVWAGMSVYFLWRTRAAKRAES</sequence>
<feature type="transmembrane region" description="Helical" evidence="6">
    <location>
        <begin position="195"/>
        <end position="214"/>
    </location>
</feature>
<dbReference type="CDD" id="cd06662">
    <property type="entry name" value="SURF1"/>
    <property type="match status" value="1"/>
</dbReference>
<accession>A0A366X7V9</accession>
<evidence type="ECO:0000313" key="7">
    <source>
        <dbReference type="EMBL" id="RBW61527.1"/>
    </source>
</evidence>
<evidence type="ECO:0000313" key="8">
    <source>
        <dbReference type="Proteomes" id="UP000252706"/>
    </source>
</evidence>
<evidence type="ECO:0000256" key="3">
    <source>
        <dbReference type="ARBA" id="ARBA00022692"/>
    </source>
</evidence>
<organism evidence="7 8">
    <name type="scientific">Phaeobacter gallaeciensis</name>
    <dbReference type="NCBI Taxonomy" id="60890"/>
    <lineage>
        <taxon>Bacteria</taxon>
        <taxon>Pseudomonadati</taxon>
        <taxon>Pseudomonadota</taxon>
        <taxon>Alphaproteobacteria</taxon>
        <taxon>Rhodobacterales</taxon>
        <taxon>Roseobacteraceae</taxon>
        <taxon>Phaeobacter</taxon>
    </lineage>
</organism>
<dbReference type="GO" id="GO:0005886">
    <property type="term" value="C:plasma membrane"/>
    <property type="evidence" value="ECO:0007669"/>
    <property type="project" value="UniProtKB-SubCell"/>
</dbReference>
<evidence type="ECO:0000256" key="4">
    <source>
        <dbReference type="ARBA" id="ARBA00022989"/>
    </source>
</evidence>
<keyword evidence="5 6" id="KW-0472">Membrane</keyword>
<evidence type="ECO:0000256" key="1">
    <source>
        <dbReference type="ARBA" id="ARBA00004370"/>
    </source>
</evidence>
<protein>
    <recommendedName>
        <fullName evidence="6">SURF1-like protein</fullName>
    </recommendedName>
</protein>
<comment type="caution">
    <text evidence="6">Lacks conserved residue(s) required for the propagation of feature annotation.</text>
</comment>
<evidence type="ECO:0000256" key="2">
    <source>
        <dbReference type="ARBA" id="ARBA00007165"/>
    </source>
</evidence>
<keyword evidence="3 6" id="KW-0812">Transmembrane</keyword>
<dbReference type="Pfam" id="PF02104">
    <property type="entry name" value="SURF1"/>
    <property type="match status" value="1"/>
</dbReference>
<evidence type="ECO:0000256" key="6">
    <source>
        <dbReference type="RuleBase" id="RU363076"/>
    </source>
</evidence>
<dbReference type="OrthoDB" id="6079986at2"/>
<evidence type="ECO:0000256" key="5">
    <source>
        <dbReference type="ARBA" id="ARBA00023136"/>
    </source>
</evidence>
<comment type="similarity">
    <text evidence="2 6">Belongs to the SURF1 family.</text>
</comment>
<dbReference type="Proteomes" id="UP000252706">
    <property type="component" value="Unassembled WGS sequence"/>
</dbReference>
<dbReference type="EMBL" id="QOCE01000005">
    <property type="protein sequence ID" value="RBW61527.1"/>
    <property type="molecule type" value="Genomic_DNA"/>
</dbReference>
<gene>
    <name evidence="7" type="ORF">DS909_02100</name>
</gene>
<dbReference type="PANTHER" id="PTHR23427">
    <property type="entry name" value="SURFEIT LOCUS PROTEIN"/>
    <property type="match status" value="1"/>
</dbReference>
<comment type="caution">
    <text evidence="7">The sequence shown here is derived from an EMBL/GenBank/DDBJ whole genome shotgun (WGS) entry which is preliminary data.</text>
</comment>
<name>A0A366X7V9_9RHOB</name>
<comment type="subcellular location">
    <subcellularLocation>
        <location evidence="6">Cell membrane</location>
        <topology evidence="6">Multi-pass membrane protein</topology>
    </subcellularLocation>
    <subcellularLocation>
        <location evidence="1">Membrane</location>
    </subcellularLocation>
</comment>